<evidence type="ECO:0000256" key="4">
    <source>
        <dbReference type="ARBA" id="ARBA00022679"/>
    </source>
</evidence>
<evidence type="ECO:0000313" key="10">
    <source>
        <dbReference type="EMBL" id="KXI28051.1"/>
    </source>
</evidence>
<dbReference type="SMART" id="SM00065">
    <property type="entry name" value="GAF"/>
    <property type="match status" value="1"/>
</dbReference>
<comment type="caution">
    <text evidence="10">The sequence shown here is derived from an EMBL/GenBank/DDBJ whole genome shotgun (WGS) entry which is preliminary data.</text>
</comment>
<comment type="catalytic activity">
    <reaction evidence="1">
        <text>ATP + protein L-histidine = ADP + protein N-phospho-L-histidine.</text>
        <dbReference type="EC" id="2.7.13.3"/>
    </reaction>
</comment>
<dbReference type="Pfam" id="PF01590">
    <property type="entry name" value="GAF"/>
    <property type="match status" value="1"/>
</dbReference>
<keyword evidence="5 10" id="KW-0418">Kinase</keyword>
<dbReference type="GO" id="GO:0000155">
    <property type="term" value="F:phosphorelay sensor kinase activity"/>
    <property type="evidence" value="ECO:0007669"/>
    <property type="project" value="InterPro"/>
</dbReference>
<dbReference type="PANTHER" id="PTHR43047:SF72">
    <property type="entry name" value="OSMOSENSING HISTIDINE PROTEIN KINASE SLN1"/>
    <property type="match status" value="1"/>
</dbReference>
<dbReference type="PRINTS" id="PR00344">
    <property type="entry name" value="BCTRLSENSOR"/>
</dbReference>
<feature type="modified residue" description="4-aspartylphosphate" evidence="7">
    <location>
        <position position="470"/>
    </location>
</feature>
<dbReference type="InterPro" id="IPR036890">
    <property type="entry name" value="HATPase_C_sf"/>
</dbReference>
<evidence type="ECO:0000313" key="11">
    <source>
        <dbReference type="Proteomes" id="UP000070299"/>
    </source>
</evidence>
<keyword evidence="4" id="KW-0808">Transferase</keyword>
<dbReference type="InterPro" id="IPR036097">
    <property type="entry name" value="HisK_dim/P_sf"/>
</dbReference>
<evidence type="ECO:0000256" key="6">
    <source>
        <dbReference type="ARBA" id="ARBA00023012"/>
    </source>
</evidence>
<dbReference type="STRING" id="1799789.AX660_16815"/>
<dbReference type="CDD" id="cd17546">
    <property type="entry name" value="REC_hyHK_CKI1_RcsC-like"/>
    <property type="match status" value="1"/>
</dbReference>
<feature type="domain" description="Histidine kinase" evidence="8">
    <location>
        <begin position="180"/>
        <end position="399"/>
    </location>
</feature>
<dbReference type="InterPro" id="IPR003018">
    <property type="entry name" value="GAF"/>
</dbReference>
<evidence type="ECO:0000256" key="5">
    <source>
        <dbReference type="ARBA" id="ARBA00022777"/>
    </source>
</evidence>
<proteinExistence type="predicted"/>
<dbReference type="SUPFAM" id="SSF55781">
    <property type="entry name" value="GAF domain-like"/>
    <property type="match status" value="1"/>
</dbReference>
<dbReference type="InterPro" id="IPR005467">
    <property type="entry name" value="His_kinase_dom"/>
</dbReference>
<dbReference type="InterPro" id="IPR004358">
    <property type="entry name" value="Sig_transdc_His_kin-like_C"/>
</dbReference>
<dbReference type="RefSeq" id="WP_068377993.1">
    <property type="nucleotide sequence ID" value="NZ_LSNE01000007.1"/>
</dbReference>
<dbReference type="GO" id="GO:0005886">
    <property type="term" value="C:plasma membrane"/>
    <property type="evidence" value="ECO:0007669"/>
    <property type="project" value="TreeGrafter"/>
</dbReference>
<dbReference type="InterPro" id="IPR029016">
    <property type="entry name" value="GAF-like_dom_sf"/>
</dbReference>
<evidence type="ECO:0000259" key="8">
    <source>
        <dbReference type="PROSITE" id="PS50109"/>
    </source>
</evidence>
<dbReference type="EC" id="2.7.13.3" evidence="2"/>
<dbReference type="Gene3D" id="3.30.450.40">
    <property type="match status" value="1"/>
</dbReference>
<evidence type="ECO:0000256" key="7">
    <source>
        <dbReference type="PROSITE-ProRule" id="PRU00169"/>
    </source>
</evidence>
<sequence length="538" mass="59970">MQVAPPTDNEEARLKALLDYDILDTEEERVFDELAQLASEICETPIALISLVDPKRQWFKASVGLDAKETPRDIAFCAHAIHQQNLFEVEDALQDPRFFDNPLVTNKPNVRFYAGTPLITPEGLAIGTLCAIDHKPKKLNEFQANALAILGRNVISQMELRRKIKLLKEHDKNKTAFLSNMSHELRTPLNAIISFSGLLIQDENQAVDDDKLREYLRHIEYSGKRLLGVINTVLDINKIEAGMMSLDPSPCNIRNLMSRLNGILALSAQEKHLDLQTDIATDMPKMIMLDEAKFGQIVLNLVSNAIKYTPPYKSVMVSLSNRQDRLCLSVQDQGIGICHADKAKLFSPFQQVGDNKKTQGSGLGLAITKSLVELMQGNIKVQSEPQFGSTFSIELPLHLPTGNTPEPSPVDSKPLFKPQSRILVVEDNEINQVVIEAMLATYNLSATIVDSGEAALEVLQDEVFELIFMDIHLPGMNGIETSEYIRKNLSPMPIVALSADTFEHERTKNSPSVFDDFLTKPVEGDKLLAVLTQYLSQN</sequence>
<name>A0A135ZYL0_9ALTE</name>
<dbReference type="CDD" id="cd00082">
    <property type="entry name" value="HisKA"/>
    <property type="match status" value="1"/>
</dbReference>
<dbReference type="PROSITE" id="PS50110">
    <property type="entry name" value="RESPONSE_REGULATORY"/>
    <property type="match status" value="1"/>
</dbReference>
<dbReference type="SUPFAM" id="SSF55874">
    <property type="entry name" value="ATPase domain of HSP90 chaperone/DNA topoisomerase II/histidine kinase"/>
    <property type="match status" value="1"/>
</dbReference>
<dbReference type="SMART" id="SM00387">
    <property type="entry name" value="HATPase_c"/>
    <property type="match status" value="1"/>
</dbReference>
<feature type="domain" description="Response regulatory" evidence="9">
    <location>
        <begin position="421"/>
        <end position="535"/>
    </location>
</feature>
<dbReference type="PROSITE" id="PS50109">
    <property type="entry name" value="HIS_KIN"/>
    <property type="match status" value="1"/>
</dbReference>
<reference evidence="11" key="1">
    <citation type="submission" date="2016-02" db="EMBL/GenBank/DDBJ databases">
        <authorList>
            <person name="Schultz-Johansen M."/>
            <person name="Glaring M.A."/>
            <person name="Bech P.K."/>
            <person name="Stougaard P."/>
        </authorList>
    </citation>
    <scope>NUCLEOTIDE SEQUENCE [LARGE SCALE GENOMIC DNA]</scope>
    <source>
        <strain evidence="11">S66</strain>
    </source>
</reference>
<dbReference type="Gene3D" id="1.10.287.130">
    <property type="match status" value="1"/>
</dbReference>
<dbReference type="InterPro" id="IPR003594">
    <property type="entry name" value="HATPase_dom"/>
</dbReference>
<organism evidence="10 11">
    <name type="scientific">Paraglaciecola hydrolytica</name>
    <dbReference type="NCBI Taxonomy" id="1799789"/>
    <lineage>
        <taxon>Bacteria</taxon>
        <taxon>Pseudomonadati</taxon>
        <taxon>Pseudomonadota</taxon>
        <taxon>Gammaproteobacteria</taxon>
        <taxon>Alteromonadales</taxon>
        <taxon>Alteromonadaceae</taxon>
        <taxon>Paraglaciecola</taxon>
    </lineage>
</organism>
<dbReference type="Gene3D" id="3.40.50.2300">
    <property type="match status" value="1"/>
</dbReference>
<dbReference type="Pfam" id="PF02518">
    <property type="entry name" value="HATPase_c"/>
    <property type="match status" value="1"/>
</dbReference>
<dbReference type="SUPFAM" id="SSF47384">
    <property type="entry name" value="Homodimeric domain of signal transducing histidine kinase"/>
    <property type="match status" value="1"/>
</dbReference>
<dbReference type="Gene3D" id="3.30.565.10">
    <property type="entry name" value="Histidine kinase-like ATPase, C-terminal domain"/>
    <property type="match status" value="1"/>
</dbReference>
<dbReference type="InterPro" id="IPR001789">
    <property type="entry name" value="Sig_transdc_resp-reg_receiver"/>
</dbReference>
<dbReference type="EMBL" id="LSNE01000007">
    <property type="protein sequence ID" value="KXI28051.1"/>
    <property type="molecule type" value="Genomic_DNA"/>
</dbReference>
<dbReference type="OrthoDB" id="9812358at2"/>
<protein>
    <recommendedName>
        <fullName evidence="2">histidine kinase</fullName>
        <ecNumber evidence="2">2.7.13.3</ecNumber>
    </recommendedName>
</protein>
<dbReference type="Pfam" id="PF00512">
    <property type="entry name" value="HisKA"/>
    <property type="match status" value="1"/>
</dbReference>
<dbReference type="Proteomes" id="UP000070299">
    <property type="component" value="Unassembled WGS sequence"/>
</dbReference>
<dbReference type="SMART" id="SM00388">
    <property type="entry name" value="HisKA"/>
    <property type="match status" value="1"/>
</dbReference>
<dbReference type="InterPro" id="IPR011006">
    <property type="entry name" value="CheY-like_superfamily"/>
</dbReference>
<dbReference type="CDD" id="cd16922">
    <property type="entry name" value="HATPase_EvgS-ArcB-TorS-like"/>
    <property type="match status" value="1"/>
</dbReference>
<dbReference type="SUPFAM" id="SSF52172">
    <property type="entry name" value="CheY-like"/>
    <property type="match status" value="1"/>
</dbReference>
<dbReference type="InterPro" id="IPR003661">
    <property type="entry name" value="HisK_dim/P_dom"/>
</dbReference>
<dbReference type="SMART" id="SM00448">
    <property type="entry name" value="REC"/>
    <property type="match status" value="1"/>
</dbReference>
<dbReference type="Pfam" id="PF00072">
    <property type="entry name" value="Response_reg"/>
    <property type="match status" value="1"/>
</dbReference>
<evidence type="ECO:0000259" key="9">
    <source>
        <dbReference type="PROSITE" id="PS50110"/>
    </source>
</evidence>
<gene>
    <name evidence="10" type="ORF">AX660_16815</name>
</gene>
<dbReference type="PANTHER" id="PTHR43047">
    <property type="entry name" value="TWO-COMPONENT HISTIDINE PROTEIN KINASE"/>
    <property type="match status" value="1"/>
</dbReference>
<dbReference type="GO" id="GO:0009927">
    <property type="term" value="F:histidine phosphotransfer kinase activity"/>
    <property type="evidence" value="ECO:0007669"/>
    <property type="project" value="TreeGrafter"/>
</dbReference>
<keyword evidence="6" id="KW-0902">Two-component regulatory system</keyword>
<accession>A0A135ZYL0</accession>
<evidence type="ECO:0000256" key="2">
    <source>
        <dbReference type="ARBA" id="ARBA00012438"/>
    </source>
</evidence>
<evidence type="ECO:0000256" key="3">
    <source>
        <dbReference type="ARBA" id="ARBA00022553"/>
    </source>
</evidence>
<dbReference type="FunFam" id="3.30.565.10:FF:000010">
    <property type="entry name" value="Sensor histidine kinase RcsC"/>
    <property type="match status" value="1"/>
</dbReference>
<evidence type="ECO:0000256" key="1">
    <source>
        <dbReference type="ARBA" id="ARBA00000085"/>
    </source>
</evidence>
<keyword evidence="3 7" id="KW-0597">Phosphoprotein</keyword>
<keyword evidence="11" id="KW-1185">Reference proteome</keyword>
<dbReference type="AlphaFoldDB" id="A0A135ZYL0"/>